<accession>A0A7Y0E2P9</accession>
<reference evidence="7 8" key="1">
    <citation type="submission" date="2020-04" db="EMBL/GenBank/DDBJ databases">
        <title>Rhodospirillaceae bacterium KN72 isolated from deep sea.</title>
        <authorList>
            <person name="Zhang D.-C."/>
        </authorList>
    </citation>
    <scope>NUCLEOTIDE SEQUENCE [LARGE SCALE GENOMIC DNA]</scope>
    <source>
        <strain evidence="7 8">KN72</strain>
    </source>
</reference>
<dbReference type="GO" id="GO:0015846">
    <property type="term" value="P:polyamine transport"/>
    <property type="evidence" value="ECO:0007669"/>
    <property type="project" value="InterPro"/>
</dbReference>
<sequence length="344" mass="38013">MDVKRIGGIAVAAMVASAGPAFAEGSLNIYNWGNYTNPDLIEKFSKEYGVEVTVTDYDSNTTALTKIEAGGHGFDIVVPSASYIQIYVGKGLLMEARPDQMENFKYMDPKWVDVEFDPGRHYTVPWQWGTTGVAVNTSVYSGDPNTADIFLNPPEELVGKVNVVPEMNDVMTMAELYVGAEQCTTDKEKLKEVRDILMAAKPKWIAMDYGTTEKLSKGDLMASVNWNGSTFRARLNNPDVVYGYPVTGYPVWMDNVAILADAQNVENAKLFMNYIMAPENAALISAFARYSNGIMGSDEFMPEDMKTAPEIVVPAEFAGKGVFTKECPPESQKFRTAIWTELTK</sequence>
<feature type="signal peptide" evidence="6">
    <location>
        <begin position="1"/>
        <end position="23"/>
    </location>
</feature>
<evidence type="ECO:0000256" key="6">
    <source>
        <dbReference type="SAM" id="SignalP"/>
    </source>
</evidence>
<organism evidence="7 8">
    <name type="scientific">Pacificispira spongiicola</name>
    <dbReference type="NCBI Taxonomy" id="2729598"/>
    <lineage>
        <taxon>Bacteria</taxon>
        <taxon>Pseudomonadati</taxon>
        <taxon>Pseudomonadota</taxon>
        <taxon>Alphaproteobacteria</taxon>
        <taxon>Rhodospirillales</taxon>
        <taxon>Rhodospirillaceae</taxon>
        <taxon>Pacificispira</taxon>
    </lineage>
</organism>
<evidence type="ECO:0000313" key="7">
    <source>
        <dbReference type="EMBL" id="NMM46137.1"/>
    </source>
</evidence>
<dbReference type="Proteomes" id="UP000539372">
    <property type="component" value="Unassembled WGS sequence"/>
</dbReference>
<keyword evidence="2 5" id="KW-0813">Transport</keyword>
<dbReference type="AlphaFoldDB" id="A0A7Y0E2P9"/>
<dbReference type="GO" id="GO:0019808">
    <property type="term" value="F:polyamine binding"/>
    <property type="evidence" value="ECO:0007669"/>
    <property type="project" value="InterPro"/>
</dbReference>
<dbReference type="GO" id="GO:0042597">
    <property type="term" value="C:periplasmic space"/>
    <property type="evidence" value="ECO:0007669"/>
    <property type="project" value="UniProtKB-SubCell"/>
</dbReference>
<comment type="subcellular location">
    <subcellularLocation>
        <location evidence="1 5">Periplasm</location>
    </subcellularLocation>
</comment>
<dbReference type="InterPro" id="IPR001188">
    <property type="entry name" value="Sperm_putr-bd"/>
</dbReference>
<dbReference type="PANTHER" id="PTHR30222:SF12">
    <property type="entry name" value="NORSPERMIDINE SENSOR"/>
    <property type="match status" value="1"/>
</dbReference>
<protein>
    <recommendedName>
        <fullName evidence="5">Putrescine-binding periplasmic protein</fullName>
    </recommendedName>
</protein>
<evidence type="ECO:0000256" key="2">
    <source>
        <dbReference type="ARBA" id="ARBA00022448"/>
    </source>
</evidence>
<comment type="similarity">
    <text evidence="5">Belongs to the bacterial solute-binding protein PotD/PotF family.</text>
</comment>
<dbReference type="InterPro" id="IPR006059">
    <property type="entry name" value="SBP"/>
</dbReference>
<keyword evidence="3 6" id="KW-0732">Signal</keyword>
<keyword evidence="8" id="KW-1185">Reference proteome</keyword>
<dbReference type="PRINTS" id="PR00909">
    <property type="entry name" value="SPERMDNBNDNG"/>
</dbReference>
<keyword evidence="4 5" id="KW-0574">Periplasm</keyword>
<dbReference type="Pfam" id="PF13416">
    <property type="entry name" value="SBP_bac_8"/>
    <property type="match status" value="1"/>
</dbReference>
<evidence type="ECO:0000256" key="5">
    <source>
        <dbReference type="PIRNR" id="PIRNR019574"/>
    </source>
</evidence>
<dbReference type="SUPFAM" id="SSF53850">
    <property type="entry name" value="Periplasmic binding protein-like II"/>
    <property type="match status" value="1"/>
</dbReference>
<evidence type="ECO:0000313" key="8">
    <source>
        <dbReference type="Proteomes" id="UP000539372"/>
    </source>
</evidence>
<gene>
    <name evidence="7" type="ORF">HH303_16715</name>
</gene>
<evidence type="ECO:0000256" key="4">
    <source>
        <dbReference type="ARBA" id="ARBA00022764"/>
    </source>
</evidence>
<dbReference type="PIRSF" id="PIRSF019574">
    <property type="entry name" value="Periplasmic_polyamine_BP"/>
    <property type="match status" value="1"/>
</dbReference>
<evidence type="ECO:0000256" key="3">
    <source>
        <dbReference type="ARBA" id="ARBA00022729"/>
    </source>
</evidence>
<dbReference type="PANTHER" id="PTHR30222">
    <property type="entry name" value="SPERMIDINE/PUTRESCINE-BINDING PERIPLASMIC PROTEIN"/>
    <property type="match status" value="1"/>
</dbReference>
<evidence type="ECO:0000256" key="1">
    <source>
        <dbReference type="ARBA" id="ARBA00004418"/>
    </source>
</evidence>
<dbReference type="EMBL" id="JABBNT010000005">
    <property type="protein sequence ID" value="NMM46137.1"/>
    <property type="molecule type" value="Genomic_DNA"/>
</dbReference>
<comment type="caution">
    <text evidence="7">The sequence shown here is derived from an EMBL/GenBank/DDBJ whole genome shotgun (WGS) entry which is preliminary data.</text>
</comment>
<name>A0A7Y0E2P9_9PROT</name>
<feature type="chain" id="PRO_5031280669" description="Putrescine-binding periplasmic protein" evidence="6">
    <location>
        <begin position="24"/>
        <end position="344"/>
    </location>
</feature>
<dbReference type="RefSeq" id="WP_169626522.1">
    <property type="nucleotide sequence ID" value="NZ_JABBNT010000005.1"/>
</dbReference>
<proteinExistence type="inferred from homology"/>
<dbReference type="Gene3D" id="3.40.190.10">
    <property type="entry name" value="Periplasmic binding protein-like II"/>
    <property type="match status" value="2"/>
</dbReference>
<comment type="function">
    <text evidence="5">Required for the activity of the bacterial periplasmic transport system of putrescine.</text>
</comment>